<name>A0A517WPZ9_9PLAN</name>
<protein>
    <submittedName>
        <fullName evidence="2">FRG domain protein</fullName>
    </submittedName>
</protein>
<feature type="domain" description="FRG" evidence="1">
    <location>
        <begin position="28"/>
        <end position="127"/>
    </location>
</feature>
<proteinExistence type="predicted"/>
<dbReference type="Pfam" id="PF08867">
    <property type="entry name" value="FRG"/>
    <property type="match status" value="1"/>
</dbReference>
<evidence type="ECO:0000259" key="1">
    <source>
        <dbReference type="SMART" id="SM00901"/>
    </source>
</evidence>
<gene>
    <name evidence="2" type="ORF">V202x_06750</name>
</gene>
<dbReference type="OrthoDB" id="9816036at2"/>
<keyword evidence="3" id="KW-1185">Reference proteome</keyword>
<evidence type="ECO:0000313" key="3">
    <source>
        <dbReference type="Proteomes" id="UP000318384"/>
    </source>
</evidence>
<dbReference type="InterPro" id="IPR014966">
    <property type="entry name" value="FRG-dom"/>
</dbReference>
<dbReference type="SMART" id="SM00901">
    <property type="entry name" value="FRG"/>
    <property type="match status" value="1"/>
</dbReference>
<evidence type="ECO:0000313" key="2">
    <source>
        <dbReference type="EMBL" id="QDU07323.1"/>
    </source>
</evidence>
<dbReference type="Proteomes" id="UP000318384">
    <property type="component" value="Chromosome"/>
</dbReference>
<dbReference type="EMBL" id="CP037422">
    <property type="protein sequence ID" value="QDU07323.1"/>
    <property type="molecule type" value="Genomic_DNA"/>
</dbReference>
<accession>A0A517WPZ9</accession>
<organism evidence="2 3">
    <name type="scientific">Gimesia aquarii</name>
    <dbReference type="NCBI Taxonomy" id="2527964"/>
    <lineage>
        <taxon>Bacteria</taxon>
        <taxon>Pseudomonadati</taxon>
        <taxon>Planctomycetota</taxon>
        <taxon>Planctomycetia</taxon>
        <taxon>Planctomycetales</taxon>
        <taxon>Planctomycetaceae</taxon>
        <taxon>Gimesia</taxon>
    </lineage>
</organism>
<reference evidence="2 3" key="1">
    <citation type="submission" date="2019-03" db="EMBL/GenBank/DDBJ databases">
        <title>Deep-cultivation of Planctomycetes and their phenomic and genomic characterization uncovers novel biology.</title>
        <authorList>
            <person name="Wiegand S."/>
            <person name="Jogler M."/>
            <person name="Boedeker C."/>
            <person name="Pinto D."/>
            <person name="Vollmers J."/>
            <person name="Rivas-Marin E."/>
            <person name="Kohn T."/>
            <person name="Peeters S.H."/>
            <person name="Heuer A."/>
            <person name="Rast P."/>
            <person name="Oberbeckmann S."/>
            <person name="Bunk B."/>
            <person name="Jeske O."/>
            <person name="Meyerdierks A."/>
            <person name="Storesund J.E."/>
            <person name="Kallscheuer N."/>
            <person name="Luecker S."/>
            <person name="Lage O.M."/>
            <person name="Pohl T."/>
            <person name="Merkel B.J."/>
            <person name="Hornburger P."/>
            <person name="Mueller R.-W."/>
            <person name="Bruemmer F."/>
            <person name="Labrenz M."/>
            <person name="Spormann A.M."/>
            <person name="Op den Camp H."/>
            <person name="Overmann J."/>
            <person name="Amann R."/>
            <person name="Jetten M.S.M."/>
            <person name="Mascher T."/>
            <person name="Medema M.H."/>
            <person name="Devos D.P."/>
            <person name="Kaster A.-K."/>
            <person name="Ovreas L."/>
            <person name="Rohde M."/>
            <person name="Galperin M.Y."/>
            <person name="Jogler C."/>
        </authorList>
    </citation>
    <scope>NUCLEOTIDE SEQUENCE [LARGE SCALE GENOMIC DNA]</scope>
    <source>
        <strain evidence="2 3">V202</strain>
    </source>
</reference>
<sequence>MSAEFPITREIHSIGDLFECAEIASKAFTYVVWFRGHADNSASWDLRPTVHRKFPNTGYESALVMNFRRRALSRHPRCPDSNDQAAWLCLMQHYGVPTRLLDWTESILVAAYFAVHNSKRETDAAIWALSPVLLNQAFDLPHIPALSNPELKPLMRPAFGASGTDKGIIATLYDEVDLRMLIQQGVFTIHADRTPLEQLADSQRFLQKYRIPQAAKSKLEWQLRLAGVSQSKLFPDLQNLASEITDQQERVLERKENA</sequence>
<dbReference type="RefSeq" id="WP_145171176.1">
    <property type="nucleotide sequence ID" value="NZ_CP037422.1"/>
</dbReference>
<dbReference type="AlphaFoldDB" id="A0A517WPZ9"/>